<keyword evidence="2" id="KW-0808">Transferase</keyword>
<protein>
    <submittedName>
        <fullName evidence="2">GNAT family N-acetyltransferase</fullName>
    </submittedName>
</protein>
<dbReference type="Gene3D" id="3.40.630.30">
    <property type="match status" value="1"/>
</dbReference>
<dbReference type="Pfam" id="PF00583">
    <property type="entry name" value="Acetyltransf_1"/>
    <property type="match status" value="1"/>
</dbReference>
<comment type="caution">
    <text evidence="2">The sequence shown here is derived from an EMBL/GenBank/DDBJ whole genome shotgun (WGS) entry which is preliminary data.</text>
</comment>
<dbReference type="RefSeq" id="WP_171296546.1">
    <property type="nucleotide sequence ID" value="NZ_CP087098.1"/>
</dbReference>
<dbReference type="InterPro" id="IPR016181">
    <property type="entry name" value="Acyl_CoA_acyltransferase"/>
</dbReference>
<evidence type="ECO:0000313" key="3">
    <source>
        <dbReference type="Proteomes" id="UP000531659"/>
    </source>
</evidence>
<evidence type="ECO:0000259" key="1">
    <source>
        <dbReference type="PROSITE" id="PS51186"/>
    </source>
</evidence>
<organism evidence="2 3">
    <name type="scientific">Clostridium estertheticum</name>
    <dbReference type="NCBI Taxonomy" id="238834"/>
    <lineage>
        <taxon>Bacteria</taxon>
        <taxon>Bacillati</taxon>
        <taxon>Bacillota</taxon>
        <taxon>Clostridia</taxon>
        <taxon>Eubacteriales</taxon>
        <taxon>Clostridiaceae</taxon>
        <taxon>Clostridium</taxon>
    </lineage>
</organism>
<sequence length="163" mass="18913">MPLEGLVIRPLLSQEHSILREFLYLAVFIEDGNSNLPMNIVDEPSLIKYIKEFEKKDDICLVAEVNSEIIGAIWTRLFDGEHKGYGYYDDTTPELSMSVKEEFRGKRVGNMLLSNMKELLKEQSYKQVSLSVSKNNFATNLYIKFGFIIIEEREMDYLMLVNL</sequence>
<dbReference type="Proteomes" id="UP000531659">
    <property type="component" value="Unassembled WGS sequence"/>
</dbReference>
<dbReference type="AlphaFoldDB" id="A0A7Y3WR99"/>
<feature type="domain" description="N-acetyltransferase" evidence="1">
    <location>
        <begin position="22"/>
        <end position="163"/>
    </location>
</feature>
<dbReference type="InterPro" id="IPR000182">
    <property type="entry name" value="GNAT_dom"/>
</dbReference>
<evidence type="ECO:0000313" key="2">
    <source>
        <dbReference type="EMBL" id="NNU75777.1"/>
    </source>
</evidence>
<dbReference type="EMBL" id="JABEYB010000005">
    <property type="protein sequence ID" value="NNU75777.1"/>
    <property type="molecule type" value="Genomic_DNA"/>
</dbReference>
<reference evidence="2 3" key="1">
    <citation type="submission" date="2020-05" db="EMBL/GenBank/DDBJ databases">
        <title>Complete genome of Clostridium estertheticum subspecies estertheticum, isolated from Vacuum packed lamb meat from New Zealand imported to Switzerland.</title>
        <authorList>
            <person name="Wambui J."/>
            <person name="Stevens M.J.A."/>
            <person name="Stephan R."/>
        </authorList>
    </citation>
    <scope>NUCLEOTIDE SEQUENCE [LARGE SCALE GENOMIC DNA]</scope>
    <source>
        <strain evidence="2 3">CEST001</strain>
    </source>
</reference>
<accession>A0A7Y3WR99</accession>
<proteinExistence type="predicted"/>
<name>A0A7Y3WR99_9CLOT</name>
<dbReference type="GO" id="GO:0016747">
    <property type="term" value="F:acyltransferase activity, transferring groups other than amino-acyl groups"/>
    <property type="evidence" value="ECO:0007669"/>
    <property type="project" value="InterPro"/>
</dbReference>
<dbReference type="CDD" id="cd04301">
    <property type="entry name" value="NAT_SF"/>
    <property type="match status" value="1"/>
</dbReference>
<dbReference type="SUPFAM" id="SSF55729">
    <property type="entry name" value="Acyl-CoA N-acyltransferases (Nat)"/>
    <property type="match status" value="1"/>
</dbReference>
<dbReference type="PROSITE" id="PS51186">
    <property type="entry name" value="GNAT"/>
    <property type="match status" value="1"/>
</dbReference>
<gene>
    <name evidence="2" type="ORF">HLQ16_07520</name>
</gene>